<dbReference type="PIRSF" id="PIRSF006241">
    <property type="entry name" value="HyI"/>
    <property type="match status" value="1"/>
</dbReference>
<evidence type="ECO:0000313" key="6">
    <source>
        <dbReference type="Proteomes" id="UP000254978"/>
    </source>
</evidence>
<evidence type="ECO:0000313" key="5">
    <source>
        <dbReference type="EMBL" id="STZ59719.1"/>
    </source>
</evidence>
<feature type="active site" description="Proton donor/acceptor" evidence="3">
    <location>
        <position position="159"/>
    </location>
</feature>
<dbReference type="AlphaFoldDB" id="A0A378TG48"/>
<dbReference type="Pfam" id="PF01261">
    <property type="entry name" value="AP_endonuc_2"/>
    <property type="match status" value="1"/>
</dbReference>
<name>A0A378TG48_9MYCO</name>
<feature type="active site" description="Proton donor/acceptor" evidence="3">
    <location>
        <position position="260"/>
    </location>
</feature>
<dbReference type="InterPro" id="IPR050417">
    <property type="entry name" value="Sugar_Epim/Isomerase"/>
</dbReference>
<dbReference type="PANTHER" id="PTHR43489">
    <property type="entry name" value="ISOMERASE"/>
    <property type="match status" value="1"/>
</dbReference>
<protein>
    <submittedName>
        <fullName evidence="5">Hydroxypyruvate isomerase</fullName>
        <ecNumber evidence="5">5.3.1.22</ecNumber>
    </submittedName>
</protein>
<accession>A0A378TG48</accession>
<dbReference type="Proteomes" id="UP000254978">
    <property type="component" value="Unassembled WGS sequence"/>
</dbReference>
<dbReference type="SUPFAM" id="SSF51658">
    <property type="entry name" value="Xylose isomerase-like"/>
    <property type="match status" value="1"/>
</dbReference>
<evidence type="ECO:0000256" key="1">
    <source>
        <dbReference type="ARBA" id="ARBA00023235"/>
    </source>
</evidence>
<dbReference type="EMBL" id="UGQT01000001">
    <property type="protein sequence ID" value="STZ59719.1"/>
    <property type="molecule type" value="Genomic_DNA"/>
</dbReference>
<dbReference type="InterPro" id="IPR026040">
    <property type="entry name" value="HyI-like"/>
</dbReference>
<dbReference type="GO" id="GO:0046487">
    <property type="term" value="P:glyoxylate metabolic process"/>
    <property type="evidence" value="ECO:0007669"/>
    <property type="project" value="TreeGrafter"/>
</dbReference>
<dbReference type="GO" id="GO:0008903">
    <property type="term" value="F:hydroxypyruvate isomerase activity"/>
    <property type="evidence" value="ECO:0007669"/>
    <property type="project" value="UniProtKB-EC"/>
</dbReference>
<evidence type="ECO:0000256" key="3">
    <source>
        <dbReference type="PIRSR" id="PIRSR006241-50"/>
    </source>
</evidence>
<reference evidence="5 6" key="1">
    <citation type="submission" date="2018-06" db="EMBL/GenBank/DDBJ databases">
        <authorList>
            <consortium name="Pathogen Informatics"/>
            <person name="Doyle S."/>
        </authorList>
    </citation>
    <scope>NUCLEOTIDE SEQUENCE [LARGE SCALE GENOMIC DNA]</scope>
    <source>
        <strain evidence="5 6">NCTC10821</strain>
    </source>
</reference>
<organism evidence="5 6">
    <name type="scientific">Mycolicibacterium tokaiense</name>
    <dbReference type="NCBI Taxonomy" id="39695"/>
    <lineage>
        <taxon>Bacteria</taxon>
        <taxon>Bacillati</taxon>
        <taxon>Actinomycetota</taxon>
        <taxon>Actinomycetes</taxon>
        <taxon>Mycobacteriales</taxon>
        <taxon>Mycobacteriaceae</taxon>
        <taxon>Mycolicibacterium</taxon>
    </lineage>
</organism>
<keyword evidence="6" id="KW-1185">Reference proteome</keyword>
<dbReference type="InterPro" id="IPR013022">
    <property type="entry name" value="Xyl_isomerase-like_TIM-brl"/>
</dbReference>
<evidence type="ECO:0000259" key="4">
    <source>
        <dbReference type="Pfam" id="PF01261"/>
    </source>
</evidence>
<dbReference type="EC" id="5.3.1.22" evidence="5"/>
<dbReference type="Gene3D" id="3.20.20.150">
    <property type="entry name" value="Divalent-metal-dependent TIM barrel enzymes"/>
    <property type="match status" value="1"/>
</dbReference>
<dbReference type="RefSeq" id="WP_232067777.1">
    <property type="nucleotide sequence ID" value="NZ_AP022600.1"/>
</dbReference>
<sequence length="288" mass="30190">MSAENATTTETLALVANVSLLFTEAPYLERFERAAAAGFTAVETWWPWPAAVPGDAEVDAFLTAIGSAGVALTGLNLFAGDMPGGERGIISWPERSGEFAVNLDLVVDIARRTGCAGFNALYGQRRDGSDPATQDAVARERLGVATSRLSEVGGTVLVEALGRGLNGAYPLESAADAIAVVRQVRSDTGLANIGLLYDTFHLATSGDDLIGDVKDFASLIAHVQIADAPGRGEPGTGNIDFTHVLDELWASGYRGSVACEYKPTVPTTDSLGWIEGIPRLAALRPIVS</sequence>
<dbReference type="PANTHER" id="PTHR43489:SF6">
    <property type="entry name" value="HYDROXYPYRUVATE ISOMERASE-RELATED"/>
    <property type="match status" value="1"/>
</dbReference>
<evidence type="ECO:0000256" key="2">
    <source>
        <dbReference type="PIRNR" id="PIRNR006241"/>
    </source>
</evidence>
<keyword evidence="1 2" id="KW-0413">Isomerase</keyword>
<dbReference type="InterPro" id="IPR036237">
    <property type="entry name" value="Xyl_isomerase-like_sf"/>
</dbReference>
<comment type="similarity">
    <text evidence="2">Belongs to the hyi family.</text>
</comment>
<proteinExistence type="inferred from homology"/>
<keyword evidence="5" id="KW-0670">Pyruvate</keyword>
<feature type="domain" description="Xylose isomerase-like TIM barrel" evidence="4">
    <location>
        <begin position="31"/>
        <end position="274"/>
    </location>
</feature>
<gene>
    <name evidence="5" type="primary">hyi_1</name>
    <name evidence="5" type="ORF">NCTC10821_03257</name>
</gene>